<feature type="transmembrane region" description="Helical" evidence="8">
    <location>
        <begin position="262"/>
        <end position="284"/>
    </location>
</feature>
<feature type="transmembrane region" description="Helical" evidence="8">
    <location>
        <begin position="222"/>
        <end position="242"/>
    </location>
</feature>
<dbReference type="AlphaFoldDB" id="A0A953HLX9"/>
<feature type="transmembrane region" description="Helical" evidence="8">
    <location>
        <begin position="136"/>
        <end position="154"/>
    </location>
</feature>
<evidence type="ECO:0000256" key="2">
    <source>
        <dbReference type="ARBA" id="ARBA00022448"/>
    </source>
</evidence>
<feature type="transmembrane region" description="Helical" evidence="8">
    <location>
        <begin position="174"/>
        <end position="193"/>
    </location>
</feature>
<evidence type="ECO:0000313" key="9">
    <source>
        <dbReference type="EMBL" id="MBY5958389.1"/>
    </source>
</evidence>
<evidence type="ECO:0000256" key="5">
    <source>
        <dbReference type="ARBA" id="ARBA00022989"/>
    </source>
</evidence>
<dbReference type="InterPro" id="IPR003474">
    <property type="entry name" value="Glcn_transporter"/>
</dbReference>
<evidence type="ECO:0000256" key="4">
    <source>
        <dbReference type="ARBA" id="ARBA00022692"/>
    </source>
</evidence>
<keyword evidence="3" id="KW-1003">Cell membrane</keyword>
<evidence type="ECO:0000256" key="6">
    <source>
        <dbReference type="ARBA" id="ARBA00023136"/>
    </source>
</evidence>
<comment type="caution">
    <text evidence="9">The sequence shown here is derived from an EMBL/GenBank/DDBJ whole genome shotgun (WGS) entry which is preliminary data.</text>
</comment>
<dbReference type="Pfam" id="PF02447">
    <property type="entry name" value="GntP_permease"/>
    <property type="match status" value="1"/>
</dbReference>
<evidence type="ECO:0000256" key="3">
    <source>
        <dbReference type="ARBA" id="ARBA00022475"/>
    </source>
</evidence>
<evidence type="ECO:0000256" key="1">
    <source>
        <dbReference type="ARBA" id="ARBA00004651"/>
    </source>
</evidence>
<dbReference type="EMBL" id="JAHVHU010000008">
    <property type="protein sequence ID" value="MBY5958389.1"/>
    <property type="molecule type" value="Genomic_DNA"/>
</dbReference>
<feature type="transmembrane region" description="Helical" evidence="8">
    <location>
        <begin position="96"/>
        <end position="129"/>
    </location>
</feature>
<sequence length="438" mass="46344">MSLIIVLAGIAILILLIGYFKLDTFISFVLVSLGIGLAEGMDPITVSESIQKGIGSVLGFLVIILGFGAMLGKIVADSGAAQRISSSLISAFGEKYVQWALVLTGFIIGIPMFYSVGFVIMVPLVFTVAATTKLPMLYIGLPMLSALSVTHGYLPPHPAPTALVADYGADLGLTMIYGIIVAIPAIILGGPVFSSTLKKYRPKPLKGFFNDKVFTEEEMPSLVVSLLTALSPVILLGFTAILKFFVIEDSLAGVIVYTLSDPIIAMLIAILIAIFTLGIFRGTLMKDLSWQISESIRSIAMILLIIAGAGALKQILIDSGVSEYIGSLLQGVEMSPLILAWGIAAIIRVCVGSATVAGLTAAGIVLPLITEGNANPELMVLATGAGSLMFSHVNDGGFWMFKEYFNLSVKDTLKTWSVMETIVSVTGLIGVLVLNIFV</sequence>
<dbReference type="GO" id="GO:0005886">
    <property type="term" value="C:plasma membrane"/>
    <property type="evidence" value="ECO:0007669"/>
    <property type="project" value="UniProtKB-SubCell"/>
</dbReference>
<dbReference type="PIRSF" id="PIRSF002746">
    <property type="entry name" value="Gluconate_transporter"/>
    <property type="match status" value="1"/>
</dbReference>
<feature type="transmembrane region" description="Helical" evidence="8">
    <location>
        <begin position="421"/>
        <end position="437"/>
    </location>
</feature>
<keyword evidence="5 8" id="KW-1133">Transmembrane helix</keyword>
<evidence type="ECO:0000313" key="10">
    <source>
        <dbReference type="Proteomes" id="UP000753961"/>
    </source>
</evidence>
<accession>A0A953HLX9</accession>
<dbReference type="RefSeq" id="WP_222579925.1">
    <property type="nucleotide sequence ID" value="NZ_JAHVHU010000008.1"/>
</dbReference>
<feature type="transmembrane region" description="Helical" evidence="8">
    <location>
        <begin position="378"/>
        <end position="401"/>
    </location>
</feature>
<name>A0A953HLX9_9BACT</name>
<comment type="subcellular location">
    <subcellularLocation>
        <location evidence="1">Cell membrane</location>
        <topology evidence="1">Multi-pass membrane protein</topology>
    </subcellularLocation>
</comment>
<gene>
    <name evidence="9" type="ORF">KUV50_09620</name>
</gene>
<dbReference type="PANTHER" id="PTHR30354:SF22">
    <property type="entry name" value="HIGH-AFFINITY GLUCONATE TRANSPORTER"/>
    <property type="match status" value="1"/>
</dbReference>
<evidence type="ECO:0000256" key="8">
    <source>
        <dbReference type="SAM" id="Phobius"/>
    </source>
</evidence>
<proteinExistence type="inferred from homology"/>
<keyword evidence="10" id="KW-1185">Reference proteome</keyword>
<protein>
    <submittedName>
        <fullName evidence="9">Gluconate:H+ symporter</fullName>
    </submittedName>
</protein>
<feature type="transmembrane region" description="Helical" evidence="8">
    <location>
        <begin position="54"/>
        <end position="76"/>
    </location>
</feature>
<feature type="transmembrane region" description="Helical" evidence="8">
    <location>
        <begin position="6"/>
        <end position="33"/>
    </location>
</feature>
<reference evidence="9" key="1">
    <citation type="submission" date="2021-06" db="EMBL/GenBank/DDBJ databases">
        <title>44 bacteria genomes isolated from Dapeng, Shenzhen.</title>
        <authorList>
            <person name="Zheng W."/>
            <person name="Yu S."/>
            <person name="Huang Y."/>
        </authorList>
    </citation>
    <scope>NUCLEOTIDE SEQUENCE</scope>
    <source>
        <strain evidence="9">DP5N28-2</strain>
    </source>
</reference>
<keyword evidence="6 8" id="KW-0472">Membrane</keyword>
<keyword evidence="2" id="KW-0813">Transport</keyword>
<feature type="transmembrane region" description="Helical" evidence="8">
    <location>
        <begin position="337"/>
        <end position="366"/>
    </location>
</feature>
<dbReference type="GO" id="GO:0015128">
    <property type="term" value="F:gluconate transmembrane transporter activity"/>
    <property type="evidence" value="ECO:0007669"/>
    <property type="project" value="InterPro"/>
</dbReference>
<organism evidence="9 10">
    <name type="scientific">Membranihabitans marinus</name>
    <dbReference type="NCBI Taxonomy" id="1227546"/>
    <lineage>
        <taxon>Bacteria</taxon>
        <taxon>Pseudomonadati</taxon>
        <taxon>Bacteroidota</taxon>
        <taxon>Saprospiria</taxon>
        <taxon>Saprospirales</taxon>
        <taxon>Saprospiraceae</taxon>
        <taxon>Membranihabitans</taxon>
    </lineage>
</organism>
<keyword evidence="4 8" id="KW-0812">Transmembrane</keyword>
<comment type="similarity">
    <text evidence="7">Belongs to the GntP permease family.</text>
</comment>
<dbReference type="NCBIfam" id="TIGR00791">
    <property type="entry name" value="gntP"/>
    <property type="match status" value="1"/>
</dbReference>
<feature type="transmembrane region" description="Helical" evidence="8">
    <location>
        <begin position="296"/>
        <end position="317"/>
    </location>
</feature>
<dbReference type="Proteomes" id="UP000753961">
    <property type="component" value="Unassembled WGS sequence"/>
</dbReference>
<dbReference type="PANTHER" id="PTHR30354">
    <property type="entry name" value="GNT FAMILY GLUCONATE TRANSPORTER"/>
    <property type="match status" value="1"/>
</dbReference>
<evidence type="ECO:0000256" key="7">
    <source>
        <dbReference type="ARBA" id="ARBA00049663"/>
    </source>
</evidence>